<dbReference type="AlphaFoldDB" id="A0A7X0JYM9"/>
<dbReference type="InParanoid" id="A0A7X0JYM9"/>
<keyword evidence="1" id="KW-0472">Membrane</keyword>
<protein>
    <submittedName>
        <fullName evidence="2">Uncharacterized membrane protein (DUF485 family)</fullName>
    </submittedName>
</protein>
<feature type="transmembrane region" description="Helical" evidence="1">
    <location>
        <begin position="51"/>
        <end position="74"/>
    </location>
</feature>
<evidence type="ECO:0000313" key="2">
    <source>
        <dbReference type="EMBL" id="MBB6523671.1"/>
    </source>
</evidence>
<dbReference type="Pfam" id="PF04341">
    <property type="entry name" value="DUF485"/>
    <property type="match status" value="1"/>
</dbReference>
<evidence type="ECO:0000313" key="3">
    <source>
        <dbReference type="Proteomes" id="UP000528457"/>
    </source>
</evidence>
<keyword evidence="1" id="KW-0812">Transmembrane</keyword>
<proteinExistence type="predicted"/>
<dbReference type="RefSeq" id="WP_166843321.1">
    <property type="nucleotide sequence ID" value="NZ_JAAONY010000004.1"/>
</dbReference>
<dbReference type="InterPro" id="IPR007436">
    <property type="entry name" value="DUF485"/>
</dbReference>
<keyword evidence="3" id="KW-1185">Reference proteome</keyword>
<sequence>MSTSRDVQTLIRKKNRLRVVMAIIIMALYFGFALGYGPLKALFAEKMAGSLIPFGLVYFVSLIFSFVIIELIYLKFAKDLDPKDEEVSHYAK</sequence>
<reference evidence="2 3" key="1">
    <citation type="submission" date="2020-08" db="EMBL/GenBank/DDBJ databases">
        <title>Genomic Encyclopedia of Type Strains, Phase IV (KMG-IV): sequencing the most valuable type-strain genomes for metagenomic binning, comparative biology and taxonomic classification.</title>
        <authorList>
            <person name="Goeker M."/>
        </authorList>
    </citation>
    <scope>NUCLEOTIDE SEQUENCE [LARGE SCALE GENOMIC DNA]</scope>
    <source>
        <strain evidence="2 3">DSM 22368</strain>
    </source>
</reference>
<evidence type="ECO:0000256" key="1">
    <source>
        <dbReference type="SAM" id="Phobius"/>
    </source>
</evidence>
<name>A0A7X0JYM9_9GAMM</name>
<dbReference type="Proteomes" id="UP000528457">
    <property type="component" value="Unassembled WGS sequence"/>
</dbReference>
<gene>
    <name evidence="2" type="ORF">HNR48_003985</name>
</gene>
<dbReference type="EMBL" id="JACHHT010000004">
    <property type="protein sequence ID" value="MBB6523671.1"/>
    <property type="molecule type" value="Genomic_DNA"/>
</dbReference>
<organism evidence="2 3">
    <name type="scientific">Pseudoteredinibacter isoporae</name>
    <dbReference type="NCBI Taxonomy" id="570281"/>
    <lineage>
        <taxon>Bacteria</taxon>
        <taxon>Pseudomonadati</taxon>
        <taxon>Pseudomonadota</taxon>
        <taxon>Gammaproteobacteria</taxon>
        <taxon>Cellvibrionales</taxon>
        <taxon>Cellvibrionaceae</taxon>
        <taxon>Pseudoteredinibacter</taxon>
    </lineage>
</organism>
<accession>A0A7X0JYM9</accession>
<keyword evidence="1" id="KW-1133">Transmembrane helix</keyword>
<feature type="transmembrane region" description="Helical" evidence="1">
    <location>
        <begin position="20"/>
        <end position="39"/>
    </location>
</feature>
<comment type="caution">
    <text evidence="2">The sequence shown here is derived from an EMBL/GenBank/DDBJ whole genome shotgun (WGS) entry which is preliminary data.</text>
</comment>